<dbReference type="Proteomes" id="UP000588586">
    <property type="component" value="Unassembled WGS sequence"/>
</dbReference>
<reference evidence="2 3" key="1">
    <citation type="submission" date="2020-04" db="EMBL/GenBank/DDBJ databases">
        <title>Knoellia sp. isolate from air conditioner.</title>
        <authorList>
            <person name="Chea S."/>
            <person name="Kim D.-U."/>
        </authorList>
    </citation>
    <scope>NUCLEOTIDE SEQUENCE [LARGE SCALE GENOMIC DNA]</scope>
    <source>
        <strain evidence="2 3">DB2414S</strain>
    </source>
</reference>
<evidence type="ECO:0000259" key="1">
    <source>
        <dbReference type="Pfam" id="PF01738"/>
    </source>
</evidence>
<dbReference type="Pfam" id="PF01738">
    <property type="entry name" value="DLH"/>
    <property type="match status" value="1"/>
</dbReference>
<keyword evidence="2" id="KW-0378">Hydrolase</keyword>
<dbReference type="PANTHER" id="PTHR46623:SF6">
    <property type="entry name" value="ALPHA_BETA-HYDROLASES SUPERFAMILY PROTEIN"/>
    <property type="match status" value="1"/>
</dbReference>
<feature type="domain" description="Dienelactone hydrolase" evidence="1">
    <location>
        <begin position="4"/>
        <end position="188"/>
    </location>
</feature>
<dbReference type="InterPro" id="IPR029058">
    <property type="entry name" value="AB_hydrolase_fold"/>
</dbReference>
<dbReference type="SUPFAM" id="SSF53474">
    <property type="entry name" value="alpha/beta-Hydrolases"/>
    <property type="match status" value="1"/>
</dbReference>
<protein>
    <submittedName>
        <fullName evidence="2">Dienelactone hydrolase</fullName>
    </submittedName>
</protein>
<dbReference type="InterPro" id="IPR002925">
    <property type="entry name" value="Dienelactn_hydro"/>
</dbReference>
<name>A0A849HS72_9MICO</name>
<evidence type="ECO:0000313" key="3">
    <source>
        <dbReference type="Proteomes" id="UP000588586"/>
    </source>
</evidence>
<proteinExistence type="predicted"/>
<dbReference type="RefSeq" id="WP_171244537.1">
    <property type="nucleotide sequence ID" value="NZ_JABEPQ010000003.1"/>
</dbReference>
<accession>A0A849HS72</accession>
<sequence length="192" mass="20789">MTEIVLFHHIQGLTPGVVAFADRLREAGHTVHTPDSFEGRTFDSIEAGQAYLGEVGFETVRERGVQAVADLPQELVYAGFSLGCMPAQKLVQTRPGALGGLFYHGFADPSWFGEWPAGIPAQIHSMDADPFFVDEGDLDAAKPFVDSHDDVELFLYPGDGHLFTDSSLSDYDADATAQVVERSLAFLAGLGR</sequence>
<gene>
    <name evidence="2" type="ORF">HJG52_15730</name>
</gene>
<dbReference type="Gene3D" id="3.40.50.1820">
    <property type="entry name" value="alpha/beta hydrolase"/>
    <property type="match status" value="1"/>
</dbReference>
<organism evidence="2 3">
    <name type="scientific">Knoellia koreensis</name>
    <dbReference type="NCBI Taxonomy" id="2730921"/>
    <lineage>
        <taxon>Bacteria</taxon>
        <taxon>Bacillati</taxon>
        <taxon>Actinomycetota</taxon>
        <taxon>Actinomycetes</taxon>
        <taxon>Micrococcales</taxon>
        <taxon>Intrasporangiaceae</taxon>
        <taxon>Knoellia</taxon>
    </lineage>
</organism>
<dbReference type="GO" id="GO:0016787">
    <property type="term" value="F:hydrolase activity"/>
    <property type="evidence" value="ECO:0007669"/>
    <property type="project" value="UniProtKB-KW"/>
</dbReference>
<dbReference type="PANTHER" id="PTHR46623">
    <property type="entry name" value="CARBOXYMETHYLENEBUTENOLIDASE-RELATED"/>
    <property type="match status" value="1"/>
</dbReference>
<dbReference type="AlphaFoldDB" id="A0A849HS72"/>
<dbReference type="InterPro" id="IPR051049">
    <property type="entry name" value="Dienelactone_hydrolase-like"/>
</dbReference>
<keyword evidence="3" id="KW-1185">Reference proteome</keyword>
<dbReference type="EMBL" id="JABEPQ010000003">
    <property type="protein sequence ID" value="NNM47447.1"/>
    <property type="molecule type" value="Genomic_DNA"/>
</dbReference>
<comment type="caution">
    <text evidence="2">The sequence shown here is derived from an EMBL/GenBank/DDBJ whole genome shotgun (WGS) entry which is preliminary data.</text>
</comment>
<evidence type="ECO:0000313" key="2">
    <source>
        <dbReference type="EMBL" id="NNM47447.1"/>
    </source>
</evidence>